<sequence length="208" mass="22160">MQASVLGSPTGVGSSPVPGPHKPDAPTCSGFSTHMASPSSSLTLRSTRDPSITVQTCSASNIVTYLAMPRLFQLGLIPPQASVDCRGWVPPLQATCQRRTLVAKHGLTNKPLTRSSTSVQEAVLMNEKEVSERAWGLANSKQPFLGAVQPGSVQGLDRLEWLLEGFWQGVGERGHIVKWAPQKAVLADKEVGGFLSHSGVELDPGEHC</sequence>
<dbReference type="AlphaFoldDB" id="A0A6P8D7M8"/>
<accession>A0A6P8D7M8</accession>
<dbReference type="GeneID" id="116200641"/>
<feature type="compositionally biased region" description="Low complexity" evidence="1">
    <location>
        <begin position="37"/>
        <end position="49"/>
    </location>
</feature>
<keyword evidence="2" id="KW-1185">Reference proteome</keyword>
<dbReference type="SUPFAM" id="SSF53756">
    <property type="entry name" value="UDP-Glycosyltransferase/glycogen phosphorylase"/>
    <property type="match status" value="1"/>
</dbReference>
<feature type="compositionally biased region" description="Low complexity" evidence="1">
    <location>
        <begin position="1"/>
        <end position="16"/>
    </location>
</feature>
<evidence type="ECO:0000256" key="1">
    <source>
        <dbReference type="SAM" id="MobiDB-lite"/>
    </source>
</evidence>
<proteinExistence type="predicted"/>
<dbReference type="Proteomes" id="UP000515151">
    <property type="component" value="Chromosome 3"/>
</dbReference>
<protein>
    <submittedName>
        <fullName evidence="3">UDP-glycosyltransferase 76E11-like</fullName>
    </submittedName>
</protein>
<name>A0A6P8D7M8_PUNGR</name>
<dbReference type="RefSeq" id="XP_031387328.1">
    <property type="nucleotide sequence ID" value="XM_031531468.1"/>
</dbReference>
<dbReference type="PANTHER" id="PTHR48045">
    <property type="entry name" value="UDP-GLYCOSYLTRANSFERASE 72B1"/>
    <property type="match status" value="1"/>
</dbReference>
<organism evidence="2 3">
    <name type="scientific">Punica granatum</name>
    <name type="common">Pomegranate</name>
    <dbReference type="NCBI Taxonomy" id="22663"/>
    <lineage>
        <taxon>Eukaryota</taxon>
        <taxon>Viridiplantae</taxon>
        <taxon>Streptophyta</taxon>
        <taxon>Embryophyta</taxon>
        <taxon>Tracheophyta</taxon>
        <taxon>Spermatophyta</taxon>
        <taxon>Magnoliopsida</taxon>
        <taxon>eudicotyledons</taxon>
        <taxon>Gunneridae</taxon>
        <taxon>Pentapetalae</taxon>
        <taxon>rosids</taxon>
        <taxon>malvids</taxon>
        <taxon>Myrtales</taxon>
        <taxon>Lythraceae</taxon>
        <taxon>Punica</taxon>
    </lineage>
</organism>
<evidence type="ECO:0000313" key="2">
    <source>
        <dbReference type="Proteomes" id="UP000515151"/>
    </source>
</evidence>
<evidence type="ECO:0000313" key="3">
    <source>
        <dbReference type="RefSeq" id="XP_031387328.1"/>
    </source>
</evidence>
<feature type="region of interest" description="Disordered" evidence="1">
    <location>
        <begin position="1"/>
        <end position="49"/>
    </location>
</feature>
<dbReference type="Gene3D" id="3.40.50.2000">
    <property type="entry name" value="Glycogen Phosphorylase B"/>
    <property type="match status" value="1"/>
</dbReference>
<reference evidence="2" key="1">
    <citation type="journal article" date="2020" name="Plant Biotechnol. J.">
        <title>The pomegranate (Punica granatum L.) draft genome dissects genetic divergence between soft- and hard-seeded cultivars.</title>
        <authorList>
            <person name="Luo X."/>
            <person name="Li H."/>
            <person name="Wu Z."/>
            <person name="Yao W."/>
            <person name="Zhao P."/>
            <person name="Cao D."/>
            <person name="Yu H."/>
            <person name="Li K."/>
            <person name="Poudel K."/>
            <person name="Zhao D."/>
            <person name="Zhang F."/>
            <person name="Xia X."/>
            <person name="Chen L."/>
            <person name="Wang Q."/>
            <person name="Jing D."/>
            <person name="Cao S."/>
        </authorList>
    </citation>
    <scope>NUCLEOTIDE SEQUENCE [LARGE SCALE GENOMIC DNA]</scope>
    <source>
        <strain evidence="2">cv. Tunisia</strain>
    </source>
</reference>
<reference evidence="3" key="2">
    <citation type="submission" date="2025-08" db="UniProtKB">
        <authorList>
            <consortium name="RefSeq"/>
        </authorList>
    </citation>
    <scope>IDENTIFICATION</scope>
    <source>
        <tissue evidence="3">Leaf</tissue>
    </source>
</reference>
<dbReference type="OrthoDB" id="5835829at2759"/>
<dbReference type="PANTHER" id="PTHR48045:SF31">
    <property type="entry name" value="UDP-GLYCOSYLTRANSFERASE 76B1-LIKE"/>
    <property type="match status" value="1"/>
</dbReference>
<gene>
    <name evidence="3" type="primary">LOC116200641</name>
</gene>